<name>A0A8J6E1W4_9EUKA</name>
<accession>A0A8J6E1W4</accession>
<sequence>MFSSTTWDLDYRPIANKKQFDCTKDSNEPRLRIVGEDGEGEVLLVAESLFHEYNGKKNVSSTLLRYNVQTRTRPVQLLSIHEPVRIINASLGPPLANSANRLPLIITVGQIDARGGSLSHDVKITTVPSDFTTVPTSLTTVSANLRGRAGKDSGRGYAYIVRQMCTPDTLTMLHVTALGVNEYRIGFKRGFTPKISLTREITAKKQIMWHSFDEALGVLSILTQRFKSLALTVHRLRDAGKDKPRAIVDGIHVANIPEAAERILALARNKDLARKHLPLVGGALQPASSLVAPVSISVSTISSNGLVLTVISAPADLRKKAAPSIRHFVIHQYKAVRLAVSSAASSVGSPVSQLMGSDSIHRTETEELQTTRARLIASTALGSAFPLWSGVVTVSPAFGAVLEDYHPSHSCSEGSLLAHRIEVPKGAAQTAIDMFAAGAGARDAASNTRLRSYLDDAEALDAVFPTSPCRCSTVLVRSEKAVFEVINLRKTSPAEIRITFPHVAAHPEPYNDIITFDAWTSRFSQIYVDVDAIVDSPASLKPEAFPSVLHLLASHLGDREASLRLVAKAASNVELFANSANTMIHEVGAILHRDAMMTKIWADQSPRDCLNMFFLALCGASPKGLMLPGVIAMSQREVPSDIAEVISDAVWAANSIKCNPLPIATKRDVRKLPTTLSPGPQVQAIDSSHPLSPRPIHESFGAGTAGEESRRAKVRTDLQALLERSVRMMPKTRTAWAKAIDLFIAEHMGQRADAVHAITAAVVRRKGSDHAYRATLFNILLLIDHAARAQALRSPLLNDAIALVALETLPFTEFVQFVQRDVFDVTNLNSALRPTAESNASLRTMSQDLAYYITTRAPQPTIFYKTINDITRDNRAHLNTLRAKLEVQFNVIPQCYDLARDQTTAYMRLMERWATLTPTDEPYGEDDTAHMVHYPYQLFMRHVTPYVTDGAASGKKVGDKEKEQQLMLQKSLRMYSDLVTGPGLGAVEPRRTDE</sequence>
<dbReference type="EMBL" id="JAHDYR010000024">
    <property type="protein sequence ID" value="KAG9393566.1"/>
    <property type="molecule type" value="Genomic_DNA"/>
</dbReference>
<evidence type="ECO:0000313" key="2">
    <source>
        <dbReference type="Proteomes" id="UP000717585"/>
    </source>
</evidence>
<keyword evidence="2" id="KW-1185">Reference proteome</keyword>
<dbReference type="AlphaFoldDB" id="A0A8J6E1W4"/>
<evidence type="ECO:0000313" key="1">
    <source>
        <dbReference type="EMBL" id="KAG9393566.1"/>
    </source>
</evidence>
<gene>
    <name evidence="1" type="ORF">J8273_5053</name>
</gene>
<protein>
    <submittedName>
        <fullName evidence="1">Uncharacterized protein</fullName>
    </submittedName>
</protein>
<proteinExistence type="predicted"/>
<dbReference type="Proteomes" id="UP000717585">
    <property type="component" value="Unassembled WGS sequence"/>
</dbReference>
<organism evidence="1 2">
    <name type="scientific">Carpediemonas membranifera</name>
    <dbReference type="NCBI Taxonomy" id="201153"/>
    <lineage>
        <taxon>Eukaryota</taxon>
        <taxon>Metamonada</taxon>
        <taxon>Carpediemonas-like organisms</taxon>
        <taxon>Carpediemonas</taxon>
    </lineage>
</organism>
<reference evidence="1" key="1">
    <citation type="submission" date="2021-05" db="EMBL/GenBank/DDBJ databases">
        <title>A free-living protist that lacks canonical eukaryotic 1 DNA replication and segregation systems.</title>
        <authorList>
            <person name="Salas-Leiva D.E."/>
            <person name="Tromer E.C."/>
            <person name="Curtis B.A."/>
            <person name="Jerlstrom-Hultqvist J."/>
            <person name="Kolisko M."/>
            <person name="Yi Z."/>
            <person name="Salas-Leiva J.S."/>
            <person name="Gallot-Lavallee L."/>
            <person name="Kops G.J.P.L."/>
            <person name="Archibald J.M."/>
            <person name="Simpson A.G.B."/>
            <person name="Roger A.J."/>
        </authorList>
    </citation>
    <scope>NUCLEOTIDE SEQUENCE</scope>
    <source>
        <strain evidence="1">BICM</strain>
    </source>
</reference>
<comment type="caution">
    <text evidence="1">The sequence shown here is derived from an EMBL/GenBank/DDBJ whole genome shotgun (WGS) entry which is preliminary data.</text>
</comment>